<keyword evidence="3" id="KW-1185">Reference proteome</keyword>
<feature type="region of interest" description="Disordered" evidence="1">
    <location>
        <begin position="54"/>
        <end position="73"/>
    </location>
</feature>
<dbReference type="PaxDb" id="67767-A0A0J7K4J5"/>
<evidence type="ECO:0000313" key="2">
    <source>
        <dbReference type="EMBL" id="KMQ85224.1"/>
    </source>
</evidence>
<proteinExistence type="predicted"/>
<dbReference type="EMBL" id="LBMM01014318">
    <property type="protein sequence ID" value="KMQ85224.1"/>
    <property type="molecule type" value="Genomic_DNA"/>
</dbReference>
<name>A0A0J7K4J5_LASNI</name>
<dbReference type="Proteomes" id="UP000036403">
    <property type="component" value="Unassembled WGS sequence"/>
</dbReference>
<dbReference type="AlphaFoldDB" id="A0A0J7K4J5"/>
<sequence>MSDTSKASTKPKTGWIYNLTKPEIIQHLRDRGVLCTENKSIDDLRKQLAKLVKGQGAKGKSENEAAEKSEATNQEINFLAKGKTPSIRSRLKRNRTLQEEGKKGNRAMYRRRATAMGEKTTSTGTVDIETKFVTCVTSEVI</sequence>
<evidence type="ECO:0000256" key="1">
    <source>
        <dbReference type="SAM" id="MobiDB-lite"/>
    </source>
</evidence>
<reference evidence="2 3" key="1">
    <citation type="submission" date="2015-04" db="EMBL/GenBank/DDBJ databases">
        <title>Lasius niger genome sequencing.</title>
        <authorList>
            <person name="Konorov E.A."/>
            <person name="Nikitin M.A."/>
            <person name="Kirill M.V."/>
            <person name="Chang P."/>
        </authorList>
    </citation>
    <scope>NUCLEOTIDE SEQUENCE [LARGE SCALE GENOMIC DNA]</scope>
    <source>
        <tissue evidence="2">Whole</tissue>
    </source>
</reference>
<accession>A0A0J7K4J5</accession>
<evidence type="ECO:0000313" key="3">
    <source>
        <dbReference type="Proteomes" id="UP000036403"/>
    </source>
</evidence>
<protein>
    <submittedName>
        <fullName evidence="2">Trna 2-thiouridylase</fullName>
    </submittedName>
</protein>
<gene>
    <name evidence="2" type="ORF">RF55_16348</name>
</gene>
<comment type="caution">
    <text evidence="2">The sequence shown here is derived from an EMBL/GenBank/DDBJ whole genome shotgun (WGS) entry which is preliminary data.</text>
</comment>
<organism evidence="2 3">
    <name type="scientific">Lasius niger</name>
    <name type="common">Black garden ant</name>
    <dbReference type="NCBI Taxonomy" id="67767"/>
    <lineage>
        <taxon>Eukaryota</taxon>
        <taxon>Metazoa</taxon>
        <taxon>Ecdysozoa</taxon>
        <taxon>Arthropoda</taxon>
        <taxon>Hexapoda</taxon>
        <taxon>Insecta</taxon>
        <taxon>Pterygota</taxon>
        <taxon>Neoptera</taxon>
        <taxon>Endopterygota</taxon>
        <taxon>Hymenoptera</taxon>
        <taxon>Apocrita</taxon>
        <taxon>Aculeata</taxon>
        <taxon>Formicoidea</taxon>
        <taxon>Formicidae</taxon>
        <taxon>Formicinae</taxon>
        <taxon>Lasius</taxon>
        <taxon>Lasius</taxon>
    </lineage>
</organism>
<feature type="compositionally biased region" description="Basic and acidic residues" evidence="1">
    <location>
        <begin position="59"/>
        <end position="70"/>
    </location>
</feature>